<name>A0A2P7QU62_9GAMM</name>
<evidence type="ECO:0008006" key="5">
    <source>
        <dbReference type="Google" id="ProtNLM"/>
    </source>
</evidence>
<proteinExistence type="predicted"/>
<dbReference type="Proteomes" id="UP000242181">
    <property type="component" value="Unassembled WGS sequence"/>
</dbReference>
<sequence length="156" mass="17297">MKTTHSTLLLAATLLAAPALAGAAETTPQGQPGWHQGQMKADCGSRGMKEGRHGKYQGRHQMERMMDPARFEQRLSERLEKLDSPELKAQFIASHQARLAAMEQQMLLHKLMAESKAQAIEDAELKAATLDKIAADGKLKQQRLRLMQEALNKLQG</sequence>
<evidence type="ECO:0000256" key="1">
    <source>
        <dbReference type="SAM" id="MobiDB-lite"/>
    </source>
</evidence>
<dbReference type="AlphaFoldDB" id="A0A2P7QU62"/>
<comment type="caution">
    <text evidence="3">The sequence shown here is derived from an EMBL/GenBank/DDBJ whole genome shotgun (WGS) entry which is preliminary data.</text>
</comment>
<dbReference type="OrthoDB" id="5600772at2"/>
<feature type="region of interest" description="Disordered" evidence="1">
    <location>
        <begin position="25"/>
        <end position="53"/>
    </location>
</feature>
<keyword evidence="4" id="KW-1185">Reference proteome</keyword>
<feature type="signal peptide" evidence="2">
    <location>
        <begin position="1"/>
        <end position="23"/>
    </location>
</feature>
<organism evidence="3 4">
    <name type="scientific">Zobellella taiwanensis</name>
    <dbReference type="NCBI Taxonomy" id="347535"/>
    <lineage>
        <taxon>Bacteria</taxon>
        <taxon>Pseudomonadati</taxon>
        <taxon>Pseudomonadota</taxon>
        <taxon>Gammaproteobacteria</taxon>
        <taxon>Aeromonadales</taxon>
        <taxon>Aeromonadaceae</taxon>
        <taxon>Zobellella</taxon>
    </lineage>
</organism>
<dbReference type="EMBL" id="PXYH01000012">
    <property type="protein sequence ID" value="PSJ41512.1"/>
    <property type="molecule type" value="Genomic_DNA"/>
</dbReference>
<reference evidence="3 4" key="1">
    <citation type="submission" date="2018-03" db="EMBL/GenBank/DDBJ databases">
        <title>The draft genome of Zobellella taiwanensis JCM 13381.</title>
        <authorList>
            <person name="Liu L."/>
            <person name="Li L."/>
            <person name="Wang T."/>
            <person name="Zhang X."/>
            <person name="Liang L."/>
        </authorList>
    </citation>
    <scope>NUCLEOTIDE SEQUENCE [LARGE SCALE GENOMIC DNA]</scope>
    <source>
        <strain evidence="3 4">JCM 13381</strain>
    </source>
</reference>
<accession>A0A2P7QU62</accession>
<feature type="chain" id="PRO_5015150078" description="Periplasmic heavy metal sensor" evidence="2">
    <location>
        <begin position="24"/>
        <end position="156"/>
    </location>
</feature>
<protein>
    <recommendedName>
        <fullName evidence="5">Periplasmic heavy metal sensor</fullName>
    </recommendedName>
</protein>
<evidence type="ECO:0000256" key="2">
    <source>
        <dbReference type="SAM" id="SignalP"/>
    </source>
</evidence>
<keyword evidence="2" id="KW-0732">Signal</keyword>
<gene>
    <name evidence="3" type="ORF">C7I36_10270</name>
</gene>
<dbReference type="RefSeq" id="WP_106453628.1">
    <property type="nucleotide sequence ID" value="NZ_PXYH01000012.1"/>
</dbReference>
<evidence type="ECO:0000313" key="4">
    <source>
        <dbReference type="Proteomes" id="UP000242181"/>
    </source>
</evidence>
<evidence type="ECO:0000313" key="3">
    <source>
        <dbReference type="EMBL" id="PSJ41512.1"/>
    </source>
</evidence>